<gene>
    <name evidence="1" type="ORF">MM415A04568_0011</name>
</gene>
<dbReference type="InterPro" id="IPR025518">
    <property type="entry name" value="DUF4406"/>
</dbReference>
<evidence type="ECO:0008006" key="2">
    <source>
        <dbReference type="Google" id="ProtNLM"/>
    </source>
</evidence>
<protein>
    <recommendedName>
        <fullName evidence="2">DUF4406 domain-containing protein</fullName>
    </recommendedName>
</protein>
<reference evidence="1" key="1">
    <citation type="submission" date="2020-03" db="EMBL/GenBank/DDBJ databases">
        <title>The deep terrestrial virosphere.</title>
        <authorList>
            <person name="Holmfeldt K."/>
            <person name="Nilsson E."/>
            <person name="Simone D."/>
            <person name="Lopez-Fernandez M."/>
            <person name="Wu X."/>
            <person name="de Brujin I."/>
            <person name="Lundin D."/>
            <person name="Andersson A."/>
            <person name="Bertilsson S."/>
            <person name="Dopson M."/>
        </authorList>
    </citation>
    <scope>NUCLEOTIDE SEQUENCE</scope>
    <source>
        <strain evidence="1">MM415A04568</strain>
    </source>
</reference>
<dbReference type="AlphaFoldDB" id="A0A6M3JHD9"/>
<dbReference type="EMBL" id="MT141708">
    <property type="protein sequence ID" value="QJA69474.1"/>
    <property type="molecule type" value="Genomic_DNA"/>
</dbReference>
<dbReference type="Gene3D" id="3.40.50.10400">
    <property type="entry name" value="Hypothetical protein PA1492"/>
    <property type="match status" value="1"/>
</dbReference>
<dbReference type="Pfam" id="PF14359">
    <property type="entry name" value="DUF4406"/>
    <property type="match status" value="1"/>
</dbReference>
<evidence type="ECO:0000313" key="1">
    <source>
        <dbReference type="EMBL" id="QJA69474.1"/>
    </source>
</evidence>
<name>A0A6M3JHD9_9ZZZZ</name>
<dbReference type="SUPFAM" id="SSF52309">
    <property type="entry name" value="N-(deoxy)ribosyltransferase-like"/>
    <property type="match status" value="1"/>
</dbReference>
<accession>A0A6M3JHD9</accession>
<sequence length="101" mass="11511">MKIIYVAGKYRAKTEWALEENIRHAEREAVKLWQHGWAVICPHKNTAHFGGVCTDATWLDGDLEILKRCDAIYMLAGWDLSSGARAERELAKSSGIEIFYE</sequence>
<organism evidence="1">
    <name type="scientific">viral metagenome</name>
    <dbReference type="NCBI Taxonomy" id="1070528"/>
    <lineage>
        <taxon>unclassified sequences</taxon>
        <taxon>metagenomes</taxon>
        <taxon>organismal metagenomes</taxon>
    </lineage>
</organism>
<proteinExistence type="predicted"/>